<protein>
    <submittedName>
        <fullName evidence="2">Uncharacterized protein</fullName>
    </submittedName>
</protein>
<accession>A0A6J4TW21</accession>
<dbReference type="AlphaFoldDB" id="A0A6J4TW21"/>
<dbReference type="EMBL" id="CADCWE010000067">
    <property type="protein sequence ID" value="CAA9532993.1"/>
    <property type="molecule type" value="Genomic_DNA"/>
</dbReference>
<evidence type="ECO:0000313" key="2">
    <source>
        <dbReference type="EMBL" id="CAA9532993.1"/>
    </source>
</evidence>
<reference evidence="2" key="1">
    <citation type="submission" date="2020-02" db="EMBL/GenBank/DDBJ databases">
        <authorList>
            <person name="Meier V. D."/>
        </authorList>
    </citation>
    <scope>NUCLEOTIDE SEQUENCE</scope>
    <source>
        <strain evidence="2">AVDCRST_MAG73</strain>
    </source>
</reference>
<feature type="region of interest" description="Disordered" evidence="1">
    <location>
        <begin position="39"/>
        <end position="75"/>
    </location>
</feature>
<evidence type="ECO:0000256" key="1">
    <source>
        <dbReference type="SAM" id="MobiDB-lite"/>
    </source>
</evidence>
<sequence>MRRLAGTGQPAGTAAVVAATPRARCDRQVEVRVGTGTASFARPVGVGPRAQRTTPDTQSANRPGSPDQMPSASAAIRVPSTRFVIFWSATPRA</sequence>
<organism evidence="2">
    <name type="scientific">uncultured Thermomicrobiales bacterium</name>
    <dbReference type="NCBI Taxonomy" id="1645740"/>
    <lineage>
        <taxon>Bacteria</taxon>
        <taxon>Pseudomonadati</taxon>
        <taxon>Thermomicrobiota</taxon>
        <taxon>Thermomicrobia</taxon>
        <taxon>Thermomicrobiales</taxon>
        <taxon>environmental samples</taxon>
    </lineage>
</organism>
<name>A0A6J4TW21_9BACT</name>
<gene>
    <name evidence="2" type="ORF">AVDCRST_MAG73-1133</name>
</gene>
<feature type="compositionally biased region" description="Polar residues" evidence="1">
    <location>
        <begin position="51"/>
        <end position="62"/>
    </location>
</feature>
<proteinExistence type="predicted"/>